<name>A0A7J9HIC5_9ROSI</name>
<proteinExistence type="predicted"/>
<dbReference type="EMBL" id="JABFAD010000009">
    <property type="protein sequence ID" value="MBA0808655.1"/>
    <property type="molecule type" value="Genomic_DNA"/>
</dbReference>
<sequence>WGILDGVTLTRGRIHDRIVIQIDNMEEIKFCINPVYLIAFTK</sequence>
<gene>
    <name evidence="1" type="ORF">Gohar_024377</name>
</gene>
<evidence type="ECO:0000313" key="2">
    <source>
        <dbReference type="Proteomes" id="UP000593560"/>
    </source>
</evidence>
<dbReference type="Proteomes" id="UP000593560">
    <property type="component" value="Unassembled WGS sequence"/>
</dbReference>
<keyword evidence="2" id="KW-1185">Reference proteome</keyword>
<dbReference type="AlphaFoldDB" id="A0A7J9HIC5"/>
<protein>
    <submittedName>
        <fullName evidence="1">Uncharacterized protein</fullName>
    </submittedName>
</protein>
<accession>A0A7J9HIC5</accession>
<comment type="caution">
    <text evidence="1">The sequence shown here is derived from an EMBL/GenBank/DDBJ whole genome shotgun (WGS) entry which is preliminary data.</text>
</comment>
<evidence type="ECO:0000313" key="1">
    <source>
        <dbReference type="EMBL" id="MBA0808655.1"/>
    </source>
</evidence>
<feature type="non-terminal residue" evidence="1">
    <location>
        <position position="1"/>
    </location>
</feature>
<organism evidence="1 2">
    <name type="scientific">Gossypium harknessii</name>
    <dbReference type="NCBI Taxonomy" id="34285"/>
    <lineage>
        <taxon>Eukaryota</taxon>
        <taxon>Viridiplantae</taxon>
        <taxon>Streptophyta</taxon>
        <taxon>Embryophyta</taxon>
        <taxon>Tracheophyta</taxon>
        <taxon>Spermatophyta</taxon>
        <taxon>Magnoliopsida</taxon>
        <taxon>eudicotyledons</taxon>
        <taxon>Gunneridae</taxon>
        <taxon>Pentapetalae</taxon>
        <taxon>rosids</taxon>
        <taxon>malvids</taxon>
        <taxon>Malvales</taxon>
        <taxon>Malvaceae</taxon>
        <taxon>Malvoideae</taxon>
        <taxon>Gossypium</taxon>
    </lineage>
</organism>
<reference evidence="1 2" key="1">
    <citation type="journal article" date="2019" name="Genome Biol. Evol.">
        <title>Insights into the evolution of the New World diploid cottons (Gossypium, subgenus Houzingenia) based on genome sequencing.</title>
        <authorList>
            <person name="Grover C.E."/>
            <person name="Arick M.A. 2nd"/>
            <person name="Thrash A."/>
            <person name="Conover J.L."/>
            <person name="Sanders W.S."/>
            <person name="Peterson D.G."/>
            <person name="Frelichowski J.E."/>
            <person name="Scheffler J.A."/>
            <person name="Scheffler B.E."/>
            <person name="Wendel J.F."/>
        </authorList>
    </citation>
    <scope>NUCLEOTIDE SEQUENCE [LARGE SCALE GENOMIC DNA]</scope>
    <source>
        <strain evidence="1">0</strain>
        <tissue evidence="1">Leaf</tissue>
    </source>
</reference>